<sequence length="168" mass="19388">MLFFLWWFLLGVLEREVQRAEEQAANMVIGQLRSALVIKGAEVMLDWHDSLEEHEGINPFELIDHQWGSYAGQCAEDLPEAGNWCFRERTRQETVEQGRGWLIYNPRQPITIQDRQANAGEPLAWRVTTEFADRNGNGQREQDERSTGLRLMPVSLTEDSVDMQNAAR</sequence>
<protein>
    <submittedName>
        <fullName evidence="2">Uncharacterized protein</fullName>
    </submittedName>
</protein>
<evidence type="ECO:0000256" key="1">
    <source>
        <dbReference type="SAM" id="MobiDB-lite"/>
    </source>
</evidence>
<keyword evidence="3" id="KW-1185">Reference proteome</keyword>
<comment type="caution">
    <text evidence="2">The sequence shown here is derived from an EMBL/GenBank/DDBJ whole genome shotgun (WGS) entry which is preliminary data.</text>
</comment>
<dbReference type="AlphaFoldDB" id="A0A4U6QT21"/>
<accession>A0A4U6QT21</accession>
<gene>
    <name evidence="2" type="ORF">FDP08_19895</name>
</gene>
<name>A0A4U6QT21_9GAMM</name>
<evidence type="ECO:0000313" key="3">
    <source>
        <dbReference type="Proteomes" id="UP000308488"/>
    </source>
</evidence>
<organism evidence="2 3">
    <name type="scientific">Marinobacter panjinensis</name>
    <dbReference type="NCBI Taxonomy" id="2576384"/>
    <lineage>
        <taxon>Bacteria</taxon>
        <taxon>Pseudomonadati</taxon>
        <taxon>Pseudomonadota</taxon>
        <taxon>Gammaproteobacteria</taxon>
        <taxon>Pseudomonadales</taxon>
        <taxon>Marinobacteraceae</taxon>
        <taxon>Marinobacter</taxon>
    </lineage>
</organism>
<reference evidence="2 3" key="1">
    <citation type="submission" date="2019-05" db="EMBL/GenBank/DDBJ databases">
        <title>Marinobacter panjinensis sp. nov., a moderately halophilic bacterium isolated from sea tidal flat environment.</title>
        <authorList>
            <person name="Yang W."/>
            <person name="An M."/>
            <person name="He W."/>
            <person name="Luo X."/>
            <person name="Zhu L."/>
            <person name="Chen G."/>
            <person name="Zhang Y."/>
            <person name="Wang Y."/>
        </authorList>
    </citation>
    <scope>NUCLEOTIDE SEQUENCE [LARGE SCALE GENOMIC DNA]</scope>
    <source>
        <strain evidence="2 3">PJ-16</strain>
    </source>
</reference>
<dbReference type="EMBL" id="SZYH01000003">
    <property type="protein sequence ID" value="TKV63428.1"/>
    <property type="molecule type" value="Genomic_DNA"/>
</dbReference>
<dbReference type="Proteomes" id="UP000308488">
    <property type="component" value="Unassembled WGS sequence"/>
</dbReference>
<evidence type="ECO:0000313" key="2">
    <source>
        <dbReference type="EMBL" id="TKV63428.1"/>
    </source>
</evidence>
<dbReference type="OrthoDB" id="6368324at2"/>
<proteinExistence type="predicted"/>
<feature type="region of interest" description="Disordered" evidence="1">
    <location>
        <begin position="132"/>
        <end position="168"/>
    </location>
</feature>